<proteinExistence type="predicted"/>
<keyword evidence="3" id="KW-1185">Reference proteome</keyword>
<dbReference type="EMBL" id="BPLQ01010122">
    <property type="protein sequence ID" value="GIY48496.1"/>
    <property type="molecule type" value="Genomic_DNA"/>
</dbReference>
<dbReference type="GO" id="GO:0003964">
    <property type="term" value="F:RNA-directed DNA polymerase activity"/>
    <property type="evidence" value="ECO:0007669"/>
    <property type="project" value="UniProtKB-KW"/>
</dbReference>
<dbReference type="PANTHER" id="PTHR38681">
    <property type="entry name" value="RETROVIRUS-RELATED POL POLYPROTEIN FROM TRANSPOSON 412-LIKE PROTEIN-RELATED"/>
    <property type="match status" value="1"/>
</dbReference>
<evidence type="ECO:0000313" key="2">
    <source>
        <dbReference type="EMBL" id="GIY48496.1"/>
    </source>
</evidence>
<organism evidence="2 3">
    <name type="scientific">Caerostris darwini</name>
    <dbReference type="NCBI Taxonomy" id="1538125"/>
    <lineage>
        <taxon>Eukaryota</taxon>
        <taxon>Metazoa</taxon>
        <taxon>Ecdysozoa</taxon>
        <taxon>Arthropoda</taxon>
        <taxon>Chelicerata</taxon>
        <taxon>Arachnida</taxon>
        <taxon>Araneae</taxon>
        <taxon>Araneomorphae</taxon>
        <taxon>Entelegynae</taxon>
        <taxon>Araneoidea</taxon>
        <taxon>Araneidae</taxon>
        <taxon>Caerostris</taxon>
    </lineage>
</organism>
<name>A0AAV4TTX7_9ARAC</name>
<feature type="chain" id="PRO_5043977506" evidence="1">
    <location>
        <begin position="20"/>
        <end position="112"/>
    </location>
</feature>
<protein>
    <submittedName>
        <fullName evidence="2">Reverse transcriptase</fullName>
    </submittedName>
</protein>
<feature type="signal peptide" evidence="1">
    <location>
        <begin position="1"/>
        <end position="19"/>
    </location>
</feature>
<keyword evidence="2" id="KW-0808">Transferase</keyword>
<comment type="caution">
    <text evidence="2">The sequence shown here is derived from an EMBL/GenBank/DDBJ whole genome shotgun (WGS) entry which is preliminary data.</text>
</comment>
<dbReference type="AlphaFoldDB" id="A0AAV4TTX7"/>
<evidence type="ECO:0000256" key="1">
    <source>
        <dbReference type="SAM" id="SignalP"/>
    </source>
</evidence>
<dbReference type="Proteomes" id="UP001054837">
    <property type="component" value="Unassembled WGS sequence"/>
</dbReference>
<evidence type="ECO:0000313" key="3">
    <source>
        <dbReference type="Proteomes" id="UP001054837"/>
    </source>
</evidence>
<reference evidence="2 3" key="1">
    <citation type="submission" date="2021-06" db="EMBL/GenBank/DDBJ databases">
        <title>Caerostris darwini draft genome.</title>
        <authorList>
            <person name="Kono N."/>
            <person name="Arakawa K."/>
        </authorList>
    </citation>
    <scope>NUCLEOTIDE SEQUENCE [LARGE SCALE GENOMIC DNA]</scope>
</reference>
<keyword evidence="2" id="KW-0548">Nucleotidyltransferase</keyword>
<accession>A0AAV4TTX7</accession>
<dbReference type="PANTHER" id="PTHR38681:SF1">
    <property type="entry name" value="RETROVIRUS-RELATED POL POLYPROTEIN FROM TRANSPOSON 412-LIKE PROTEIN"/>
    <property type="match status" value="1"/>
</dbReference>
<keyword evidence="2" id="KW-0695">RNA-directed DNA polymerase</keyword>
<keyword evidence="1" id="KW-0732">Signal</keyword>
<gene>
    <name evidence="2" type="primary">POL_683</name>
    <name evidence="2" type="ORF">CDAR_21731</name>
</gene>
<sequence length="112" mass="12507">MLYLLWNIVIPTIILGIRAAWKEDLQATTAEMLYGTPIRLSGEFLSPSSSTIDPATFVDKFRETTQEFFPLTPKQQAHRAVLISQDPSTCSHVFLGTDTIKKGLLSPYEGSF</sequence>